<accession>A0A6J4K221</accession>
<name>A0A6J4K221_9CHLR</name>
<dbReference type="AlphaFoldDB" id="A0A6J4K221"/>
<gene>
    <name evidence="1" type="ORF">AVDCRST_MAG77-4930</name>
</gene>
<protein>
    <submittedName>
        <fullName evidence="1">Uncharacterized protein</fullName>
    </submittedName>
</protein>
<sequence>MSQTAPAGETLNLGRVYHDPAVPELVCRYPGEPVVTVVRAEKGEVVVAHSGKELRVGARNGQIAKPGRDYLMIRDGDDRGLWLLIEAGEEF</sequence>
<evidence type="ECO:0000313" key="1">
    <source>
        <dbReference type="EMBL" id="CAA9293686.1"/>
    </source>
</evidence>
<reference evidence="1" key="1">
    <citation type="submission" date="2020-02" db="EMBL/GenBank/DDBJ databases">
        <authorList>
            <person name="Meier V. D."/>
        </authorList>
    </citation>
    <scope>NUCLEOTIDE SEQUENCE</scope>
    <source>
        <strain evidence="1">AVDCRST_MAG77</strain>
    </source>
</reference>
<dbReference type="EMBL" id="CADCTC010000260">
    <property type="protein sequence ID" value="CAA9293686.1"/>
    <property type="molecule type" value="Genomic_DNA"/>
</dbReference>
<proteinExistence type="predicted"/>
<organism evidence="1">
    <name type="scientific">uncultured Chloroflexota bacterium</name>
    <dbReference type="NCBI Taxonomy" id="166587"/>
    <lineage>
        <taxon>Bacteria</taxon>
        <taxon>Bacillati</taxon>
        <taxon>Chloroflexota</taxon>
        <taxon>environmental samples</taxon>
    </lineage>
</organism>